<comment type="caution">
    <text evidence="1">The sequence shown here is derived from an EMBL/GenBank/DDBJ whole genome shotgun (WGS) entry which is preliminary data.</text>
</comment>
<accession>A0A0F5HYX2</accession>
<dbReference type="RefSeq" id="WP_156994516.1">
    <property type="nucleotide sequence ID" value="NZ_JWIQ02000007.1"/>
</dbReference>
<protein>
    <submittedName>
        <fullName evidence="1">Uncharacterized protein</fullName>
    </submittedName>
</protein>
<evidence type="ECO:0000313" key="2">
    <source>
        <dbReference type="Proteomes" id="UP000031563"/>
    </source>
</evidence>
<keyword evidence="2" id="KW-1185">Reference proteome</keyword>
<proteinExistence type="predicted"/>
<dbReference type="Proteomes" id="UP000031563">
    <property type="component" value="Unassembled WGS sequence"/>
</dbReference>
<name>A0A0F5HYX2_BACTR</name>
<evidence type="ECO:0000313" key="1">
    <source>
        <dbReference type="EMBL" id="KKB39782.1"/>
    </source>
</evidence>
<reference evidence="1" key="1">
    <citation type="submission" date="2015-02" db="EMBL/GenBank/DDBJ databases">
        <title>Genome Assembly of Bacillaceae bacterium MTCC 8252.</title>
        <authorList>
            <person name="Verma A."/>
            <person name="Khatri I."/>
            <person name="Mual P."/>
            <person name="Subramanian S."/>
            <person name="Krishnamurthi S."/>
        </authorList>
    </citation>
    <scope>NUCLEOTIDE SEQUENCE [LARGE SCALE GENOMIC DNA]</scope>
    <source>
        <strain evidence="1">MTCC 8252</strain>
    </source>
</reference>
<dbReference type="NCBIfam" id="NF040845">
    <property type="entry name" value="lmo0850_fam"/>
    <property type="match status" value="1"/>
</dbReference>
<dbReference type="AlphaFoldDB" id="A0A0F5HYX2"/>
<organism evidence="1 2">
    <name type="scientific">Bacillus thermotolerans</name>
    <name type="common">Quasibacillus thermotolerans</name>
    <dbReference type="NCBI Taxonomy" id="1221996"/>
    <lineage>
        <taxon>Bacteria</taxon>
        <taxon>Bacillati</taxon>
        <taxon>Bacillota</taxon>
        <taxon>Bacilli</taxon>
        <taxon>Bacillales</taxon>
        <taxon>Bacillaceae</taxon>
        <taxon>Bacillus</taxon>
    </lineage>
</organism>
<accession>A0A0F5I3R6</accession>
<gene>
    <name evidence="1" type="ORF">QY95_01999</name>
</gene>
<dbReference type="EMBL" id="JWIR02000037">
    <property type="protein sequence ID" value="KKB39782.1"/>
    <property type="molecule type" value="Genomic_DNA"/>
</dbReference>
<dbReference type="InterPro" id="IPR049839">
    <property type="entry name" value="Lmo0850-like"/>
</dbReference>
<sequence>MGRDHERVLQMIERIAQLGVKVSKTKSRMEVFNSLKGYPKLENQAKA</sequence>